<dbReference type="InterPro" id="IPR005636">
    <property type="entry name" value="DTW"/>
</dbReference>
<evidence type="ECO:0000313" key="9">
    <source>
        <dbReference type="EMBL" id="WOG84261.1"/>
    </source>
</evidence>
<evidence type="ECO:0000313" key="8">
    <source>
        <dbReference type="EMBL" id="KZN10589.1"/>
    </source>
</evidence>
<name>A0A166HZQ3_DAUCS</name>
<protein>
    <recommendedName>
        <fullName evidence="1">tRNA-uridine aminocarboxypropyltransferase</fullName>
        <ecNumber evidence="1">2.5.1.25</ecNumber>
    </recommendedName>
</protein>
<keyword evidence="2" id="KW-0808">Transferase</keyword>
<dbReference type="Gramene" id="KZN10589">
    <property type="protein sequence ID" value="KZN10589"/>
    <property type="gene ID" value="DCAR_003245"/>
</dbReference>
<evidence type="ECO:0000256" key="2">
    <source>
        <dbReference type="ARBA" id="ARBA00022679"/>
    </source>
</evidence>
<dbReference type="AlphaFoldDB" id="A0A166HZQ3"/>
<proteinExistence type="inferred from homology"/>
<evidence type="ECO:0000256" key="4">
    <source>
        <dbReference type="ARBA" id="ARBA00022694"/>
    </source>
</evidence>
<dbReference type="GO" id="GO:0006400">
    <property type="term" value="P:tRNA modification"/>
    <property type="evidence" value="ECO:0007669"/>
    <property type="project" value="EnsemblPlants"/>
</dbReference>
<dbReference type="OrthoDB" id="408541at2759"/>
<sequence>MEANLTENVGGNTRRRICTTGCDRPINVCLCDKIPRDKIGTITKIIIIQHPHERRHKLATVPVLAKCLDNCEIVFGRRLRRTVSPFLDSLCADAVAHPQNARRVVFLFPGTETMPSLDIDEWKSLHGDANVMSNLVLIAFDATWKHAKEMVQASLPFLTKFAIQISLPCKVEVDGDSIYTSDLTLRKEPFSGCMSTLEAIARCLRILEPNGAEIESRLIELLKDMVKLQACFLKPMKPRVKLSKKSKSIGIENGADKDW</sequence>
<keyword evidence="3" id="KW-0949">S-adenosyl-L-methionine</keyword>
<evidence type="ECO:0000256" key="3">
    <source>
        <dbReference type="ARBA" id="ARBA00022691"/>
    </source>
</evidence>
<dbReference type="EMBL" id="CP093343">
    <property type="protein sequence ID" value="WOG84261.1"/>
    <property type="molecule type" value="Genomic_DNA"/>
</dbReference>
<keyword evidence="10" id="KW-1185">Reference proteome</keyword>
<dbReference type="STRING" id="79200.A0A166HZQ3"/>
<evidence type="ECO:0000256" key="1">
    <source>
        <dbReference type="ARBA" id="ARBA00012386"/>
    </source>
</evidence>
<organism evidence="8">
    <name type="scientific">Daucus carota subsp. sativus</name>
    <name type="common">Carrot</name>
    <dbReference type="NCBI Taxonomy" id="79200"/>
    <lineage>
        <taxon>Eukaryota</taxon>
        <taxon>Viridiplantae</taxon>
        <taxon>Streptophyta</taxon>
        <taxon>Embryophyta</taxon>
        <taxon>Tracheophyta</taxon>
        <taxon>Spermatophyta</taxon>
        <taxon>Magnoliopsida</taxon>
        <taxon>eudicotyledons</taxon>
        <taxon>Gunneridae</taxon>
        <taxon>Pentapetalae</taxon>
        <taxon>asterids</taxon>
        <taxon>campanulids</taxon>
        <taxon>Apiales</taxon>
        <taxon>Apiaceae</taxon>
        <taxon>Apioideae</taxon>
        <taxon>Scandiceae</taxon>
        <taxon>Daucinae</taxon>
        <taxon>Daucus</taxon>
        <taxon>Daucus sect. Daucus</taxon>
    </lineage>
</organism>
<evidence type="ECO:0000313" key="10">
    <source>
        <dbReference type="Proteomes" id="UP000077755"/>
    </source>
</evidence>
<dbReference type="SMART" id="SM01144">
    <property type="entry name" value="DTW"/>
    <property type="match status" value="1"/>
</dbReference>
<dbReference type="OMA" id="YLKPMKP"/>
<dbReference type="EMBL" id="LNRQ01000001">
    <property type="protein sequence ID" value="KZN10589.1"/>
    <property type="molecule type" value="Genomic_DNA"/>
</dbReference>
<dbReference type="PANTHER" id="PTHR21392:SF0">
    <property type="entry name" value="TRNA-URIDINE AMINOCARBOXYPROPYLTRANSFERASE 2"/>
    <property type="match status" value="1"/>
</dbReference>
<evidence type="ECO:0000259" key="7">
    <source>
        <dbReference type="SMART" id="SM01144"/>
    </source>
</evidence>
<dbReference type="GO" id="GO:0016432">
    <property type="term" value="F:tRNA-uridine aminocarboxypropyltransferase activity"/>
    <property type="evidence" value="ECO:0007669"/>
    <property type="project" value="UniProtKB-EC"/>
</dbReference>
<feature type="domain" description="DTW" evidence="7">
    <location>
        <begin position="14"/>
        <end position="234"/>
    </location>
</feature>
<dbReference type="Proteomes" id="UP000077755">
    <property type="component" value="Chromosome 1"/>
</dbReference>
<reference evidence="8" key="1">
    <citation type="journal article" date="2016" name="Nat. Genet.">
        <title>A high-quality carrot genome assembly provides new insights into carotenoid accumulation and asterid genome evolution.</title>
        <authorList>
            <person name="Iorizzo M."/>
            <person name="Ellison S."/>
            <person name="Senalik D."/>
            <person name="Zeng P."/>
            <person name="Satapoomin P."/>
            <person name="Huang J."/>
            <person name="Bowman M."/>
            <person name="Iovene M."/>
            <person name="Sanseverino W."/>
            <person name="Cavagnaro P."/>
            <person name="Yildiz M."/>
            <person name="Macko-Podgorni A."/>
            <person name="Moranska E."/>
            <person name="Grzebelus E."/>
            <person name="Grzebelus D."/>
            <person name="Ashrafi H."/>
            <person name="Zheng Z."/>
            <person name="Cheng S."/>
            <person name="Spooner D."/>
            <person name="Van Deynze A."/>
            <person name="Simon P."/>
        </authorList>
    </citation>
    <scope>NUCLEOTIDE SEQUENCE [LARGE SCALE GENOMIC DNA]</scope>
    <source>
        <tissue evidence="8">Leaf</tissue>
    </source>
</reference>
<dbReference type="PANTHER" id="PTHR21392">
    <property type="entry name" value="TRNA-URIDINE AMINOCARBOXYPROPYLTRANSFERASE 2"/>
    <property type="match status" value="1"/>
</dbReference>
<keyword evidence="4" id="KW-0819">tRNA processing</keyword>
<dbReference type="EC" id="2.5.1.25" evidence="1"/>
<evidence type="ECO:0000256" key="6">
    <source>
        <dbReference type="ARBA" id="ARBA00048718"/>
    </source>
</evidence>
<accession>A0A166HZQ3</accession>
<reference evidence="9" key="2">
    <citation type="submission" date="2022-03" db="EMBL/GenBank/DDBJ databases">
        <title>Draft title - Genomic analysis of global carrot germplasm unveils the trajectory of domestication and the origin of high carotenoid orange carrot.</title>
        <authorList>
            <person name="Iorizzo M."/>
            <person name="Ellison S."/>
            <person name="Senalik D."/>
            <person name="Macko-Podgorni A."/>
            <person name="Grzebelus D."/>
            <person name="Bostan H."/>
            <person name="Rolling W."/>
            <person name="Curaba J."/>
            <person name="Simon P."/>
        </authorList>
    </citation>
    <scope>NUCLEOTIDE SEQUENCE</scope>
    <source>
        <tissue evidence="9">Leaf</tissue>
    </source>
</reference>
<dbReference type="Pfam" id="PF03942">
    <property type="entry name" value="DTW"/>
    <property type="match status" value="1"/>
</dbReference>
<dbReference type="InterPro" id="IPR039262">
    <property type="entry name" value="DTWD2/TAPT"/>
</dbReference>
<comment type="catalytic activity">
    <reaction evidence="6">
        <text>a uridine in tRNA + S-adenosyl-L-methionine = a 3-[(3S)-3-amino-3-carboxypropyl]uridine in tRNA + S-methyl-5'-thioadenosine + H(+)</text>
        <dbReference type="Rhea" id="RHEA:62432"/>
        <dbReference type="Rhea" id="RHEA-COMP:13339"/>
        <dbReference type="Rhea" id="RHEA-COMP:16092"/>
        <dbReference type="ChEBI" id="CHEBI:15378"/>
        <dbReference type="ChEBI" id="CHEBI:17509"/>
        <dbReference type="ChEBI" id="CHEBI:59789"/>
        <dbReference type="ChEBI" id="CHEBI:65315"/>
        <dbReference type="ChEBI" id="CHEBI:82930"/>
        <dbReference type="EC" id="2.5.1.25"/>
    </reaction>
</comment>
<evidence type="ECO:0000256" key="5">
    <source>
        <dbReference type="ARBA" id="ARBA00034489"/>
    </source>
</evidence>
<comment type="similarity">
    <text evidence="5">Belongs to the TDD superfamily. DTWD2 family.</text>
</comment>
<dbReference type="KEGG" id="dcr:108204425"/>
<gene>
    <name evidence="8" type="ORF">DCAR_003245</name>
    <name evidence="9" type="ORF">DCAR_0103443</name>
</gene>